<dbReference type="AlphaFoldDB" id="A0A6P8YBF2"/>
<evidence type="ECO:0000313" key="14">
    <source>
        <dbReference type="RefSeq" id="XP_034236942.1"/>
    </source>
</evidence>
<feature type="region of interest" description="Disordered" evidence="1">
    <location>
        <begin position="87"/>
        <end position="215"/>
    </location>
</feature>
<accession>A0A6P8YBF2</accession>
<feature type="compositionally biased region" description="Pro residues" evidence="1">
    <location>
        <begin position="178"/>
        <end position="190"/>
    </location>
</feature>
<dbReference type="RefSeq" id="XP_034236938.1">
    <property type="nucleotide sequence ID" value="XM_034381047.1"/>
</dbReference>
<dbReference type="RefSeq" id="XP_034236941.1">
    <property type="nucleotide sequence ID" value="XM_034381050.1"/>
</dbReference>
<evidence type="ECO:0000313" key="3">
    <source>
        <dbReference type="RefSeq" id="XP_034236930.1"/>
    </source>
</evidence>
<dbReference type="RefSeq" id="XP_034236935.1">
    <property type="nucleotide sequence ID" value="XM_034381044.1"/>
</dbReference>
<feature type="compositionally biased region" description="Basic and acidic residues" evidence="1">
    <location>
        <begin position="109"/>
        <end position="131"/>
    </location>
</feature>
<evidence type="ECO:0000313" key="12">
    <source>
        <dbReference type="RefSeq" id="XP_034236939.1"/>
    </source>
</evidence>
<reference evidence="3 4" key="1">
    <citation type="submission" date="2025-04" db="UniProtKB">
        <authorList>
            <consortium name="RefSeq"/>
        </authorList>
    </citation>
    <scope>IDENTIFICATION</scope>
    <source>
        <tissue evidence="3 4">Total insect</tissue>
    </source>
</reference>
<evidence type="ECO:0000313" key="16">
    <source>
        <dbReference type="RefSeq" id="XP_034236944.1"/>
    </source>
</evidence>
<evidence type="ECO:0000313" key="15">
    <source>
        <dbReference type="RefSeq" id="XP_034236943.1"/>
    </source>
</evidence>
<evidence type="ECO:0000313" key="2">
    <source>
        <dbReference type="Proteomes" id="UP000515158"/>
    </source>
</evidence>
<sequence length="215" mass="24273">MDPQIEATLRTWGLVHLGPKFEDEKIEWATFLELEDGDLKQLCSNLNDLVKLRKHHRLMRRQPEFWQDVFVTPPAETQPSEMFTVAVNRNRSGSPSSESRNVAVTMETEEMKIDENVAKIDMQKKEKLQARKDKRKQKKKQFRAERRRWRRQAKENAKAAAQDDNSASGSVATGEALPPSPSEGPVPGPVPTDGASPPSPSQEPVAEEMAETKTD</sequence>
<evidence type="ECO:0000313" key="5">
    <source>
        <dbReference type="RefSeq" id="XP_034236932.1"/>
    </source>
</evidence>
<feature type="compositionally biased region" description="Basic residues" evidence="1">
    <location>
        <begin position="132"/>
        <end position="151"/>
    </location>
</feature>
<dbReference type="Gene3D" id="1.10.150.50">
    <property type="entry name" value="Transcription Factor, Ets-1"/>
    <property type="match status" value="1"/>
</dbReference>
<dbReference type="RefSeq" id="XP_034236936.1">
    <property type="nucleotide sequence ID" value="XM_034381045.1"/>
</dbReference>
<evidence type="ECO:0000313" key="17">
    <source>
        <dbReference type="RefSeq" id="XP_034236945.1"/>
    </source>
</evidence>
<dbReference type="RefSeq" id="XP_034236934.1">
    <property type="nucleotide sequence ID" value="XM_034381043.1"/>
</dbReference>
<evidence type="ECO:0000313" key="13">
    <source>
        <dbReference type="RefSeq" id="XP_034236941.1"/>
    </source>
</evidence>
<evidence type="ECO:0000313" key="10">
    <source>
        <dbReference type="RefSeq" id="XP_034236937.1"/>
    </source>
</evidence>
<organism evidence="11">
    <name type="scientific">Thrips palmi</name>
    <name type="common">Melon thrips</name>
    <dbReference type="NCBI Taxonomy" id="161013"/>
    <lineage>
        <taxon>Eukaryota</taxon>
        <taxon>Metazoa</taxon>
        <taxon>Ecdysozoa</taxon>
        <taxon>Arthropoda</taxon>
        <taxon>Hexapoda</taxon>
        <taxon>Insecta</taxon>
        <taxon>Pterygota</taxon>
        <taxon>Neoptera</taxon>
        <taxon>Paraneoptera</taxon>
        <taxon>Thysanoptera</taxon>
        <taxon>Terebrantia</taxon>
        <taxon>Thripoidea</taxon>
        <taxon>Thripidae</taxon>
        <taxon>Thrips</taxon>
    </lineage>
</organism>
<feature type="compositionally biased region" description="Polar residues" evidence="1">
    <location>
        <begin position="87"/>
        <end position="102"/>
    </location>
</feature>
<dbReference type="RefSeq" id="XP_034236937.1">
    <property type="nucleotide sequence ID" value="XM_034381046.1"/>
</dbReference>
<dbReference type="RefSeq" id="XP_034236933.1">
    <property type="nucleotide sequence ID" value="XM_034381042.1"/>
</dbReference>
<dbReference type="RefSeq" id="XP_034236946.1">
    <property type="nucleotide sequence ID" value="XM_034381055.1"/>
</dbReference>
<gene>
    <name evidence="3 4 5 6 7 8 9 10 11 12 13 14 15 16 17 18" type="primary">LOC117642643</name>
</gene>
<evidence type="ECO:0000313" key="4">
    <source>
        <dbReference type="RefSeq" id="XP_034236931.1"/>
    </source>
</evidence>
<evidence type="ECO:0000313" key="18">
    <source>
        <dbReference type="RefSeq" id="XP_034236946.1"/>
    </source>
</evidence>
<keyword evidence="2" id="KW-1185">Reference proteome</keyword>
<dbReference type="RefSeq" id="XP_034236931.1">
    <property type="nucleotide sequence ID" value="XM_034381040.1"/>
</dbReference>
<dbReference type="CDD" id="cd09487">
    <property type="entry name" value="SAM_superfamily"/>
    <property type="match status" value="1"/>
</dbReference>
<dbReference type="InterPro" id="IPR013761">
    <property type="entry name" value="SAM/pointed_sf"/>
</dbReference>
<evidence type="ECO:0000313" key="6">
    <source>
        <dbReference type="RefSeq" id="XP_034236933.1"/>
    </source>
</evidence>
<dbReference type="RefSeq" id="XP_034236932.1">
    <property type="nucleotide sequence ID" value="XM_034381041.1"/>
</dbReference>
<dbReference type="KEGG" id="tpal:117642643"/>
<protein>
    <submittedName>
        <fullName evidence="3 4">Uncharacterized protein LOC117642643</fullName>
    </submittedName>
</protein>
<dbReference type="RefSeq" id="XP_034236930.1">
    <property type="nucleotide sequence ID" value="XM_034381039.1"/>
</dbReference>
<dbReference type="RefSeq" id="XP_034236942.1">
    <property type="nucleotide sequence ID" value="XM_034381051.1"/>
</dbReference>
<dbReference type="GeneID" id="117642643"/>
<dbReference type="RefSeq" id="XP_034236943.1">
    <property type="nucleotide sequence ID" value="XM_034381052.1"/>
</dbReference>
<proteinExistence type="predicted"/>
<evidence type="ECO:0000313" key="9">
    <source>
        <dbReference type="RefSeq" id="XP_034236936.1"/>
    </source>
</evidence>
<dbReference type="RefSeq" id="XP_034236939.1">
    <property type="nucleotide sequence ID" value="XM_034381048.1"/>
</dbReference>
<dbReference type="RefSeq" id="XP_034236944.1">
    <property type="nucleotide sequence ID" value="XM_034381053.1"/>
</dbReference>
<evidence type="ECO:0000256" key="1">
    <source>
        <dbReference type="SAM" id="MobiDB-lite"/>
    </source>
</evidence>
<name>A0A6P8YBF2_THRPL</name>
<evidence type="ECO:0000313" key="8">
    <source>
        <dbReference type="RefSeq" id="XP_034236935.1"/>
    </source>
</evidence>
<dbReference type="RefSeq" id="XP_034236945.1">
    <property type="nucleotide sequence ID" value="XM_034381054.1"/>
</dbReference>
<evidence type="ECO:0000313" key="7">
    <source>
        <dbReference type="RefSeq" id="XP_034236934.1"/>
    </source>
</evidence>
<evidence type="ECO:0000313" key="11">
    <source>
        <dbReference type="RefSeq" id="XP_034236938.1"/>
    </source>
</evidence>
<dbReference type="Proteomes" id="UP000515158">
    <property type="component" value="Unplaced"/>
</dbReference>